<feature type="region of interest" description="Disordered" evidence="1">
    <location>
        <begin position="216"/>
        <end position="252"/>
    </location>
</feature>
<sequence>MDSVGLSRLKGIEKDRLKAEEQKVTTETVTAAIKQRKRVSFTILGHNNKDNVSSSSIRRVKGFSRKCKKCNGVFMKEELRNNPNSNHEPIEQRGAKRPSNALPHTCSRGSKNKHGKCDNDIDMERKKTVPMKEPIGIMRVPPRFSSSSTSSLNNNNNNNNNNNGNIGAPQHVQHAQQQQPIVRFKYSKLLKALKRSNETRGLIEKTVKKIKTDFNSSSLISSSSPASASASASAPNNCTNNNDSEEESRRRCSVRRKGCAEFTKAMMAQTLPSTMISYVENNHKRILGDNNNERKDNTTTTKNPSTTGKKKMKEDDK</sequence>
<feature type="region of interest" description="Disordered" evidence="1">
    <location>
        <begin position="138"/>
        <end position="178"/>
    </location>
</feature>
<feature type="compositionally biased region" description="Low complexity" evidence="1">
    <location>
        <begin position="145"/>
        <end position="178"/>
    </location>
</feature>
<organism evidence="2 3">
    <name type="scientific">Fragilariopsis cylindrus CCMP1102</name>
    <dbReference type="NCBI Taxonomy" id="635003"/>
    <lineage>
        <taxon>Eukaryota</taxon>
        <taxon>Sar</taxon>
        <taxon>Stramenopiles</taxon>
        <taxon>Ochrophyta</taxon>
        <taxon>Bacillariophyta</taxon>
        <taxon>Bacillariophyceae</taxon>
        <taxon>Bacillariophycidae</taxon>
        <taxon>Bacillariales</taxon>
        <taxon>Bacillariaceae</taxon>
        <taxon>Fragilariopsis</taxon>
    </lineage>
</organism>
<protein>
    <submittedName>
        <fullName evidence="2">Uncharacterized protein</fullName>
    </submittedName>
</protein>
<feature type="compositionally biased region" description="Low complexity" evidence="1">
    <location>
        <begin position="298"/>
        <end position="307"/>
    </location>
</feature>
<feature type="region of interest" description="Disordered" evidence="1">
    <location>
        <begin position="79"/>
        <end position="119"/>
    </location>
</feature>
<gene>
    <name evidence="2" type="ORF">FRACYDRAFT_239384</name>
</gene>
<dbReference type="AlphaFoldDB" id="A0A1E7FF40"/>
<dbReference type="InParanoid" id="A0A1E7FF40"/>
<accession>A0A1E7FF40</accession>
<feature type="compositionally biased region" description="Basic and acidic residues" evidence="1">
    <location>
        <begin position="286"/>
        <end position="297"/>
    </location>
</feature>
<dbReference type="EMBL" id="KV784358">
    <property type="protein sequence ID" value="OEU16791.1"/>
    <property type="molecule type" value="Genomic_DNA"/>
</dbReference>
<feature type="region of interest" description="Disordered" evidence="1">
    <location>
        <begin position="286"/>
        <end position="317"/>
    </location>
</feature>
<evidence type="ECO:0000256" key="1">
    <source>
        <dbReference type="SAM" id="MobiDB-lite"/>
    </source>
</evidence>
<evidence type="ECO:0000313" key="3">
    <source>
        <dbReference type="Proteomes" id="UP000095751"/>
    </source>
</evidence>
<keyword evidence="3" id="KW-1185">Reference proteome</keyword>
<name>A0A1E7FF40_9STRA</name>
<reference evidence="2 3" key="1">
    <citation type="submission" date="2016-09" db="EMBL/GenBank/DDBJ databases">
        <title>Extensive genetic diversity and differential bi-allelic expression allows diatom success in the polar Southern Ocean.</title>
        <authorList>
            <consortium name="DOE Joint Genome Institute"/>
            <person name="Mock T."/>
            <person name="Otillar R.P."/>
            <person name="Strauss J."/>
            <person name="Dupont C."/>
            <person name="Frickenhaus S."/>
            <person name="Maumus F."/>
            <person name="Mcmullan M."/>
            <person name="Sanges R."/>
            <person name="Schmutz J."/>
            <person name="Toseland A."/>
            <person name="Valas R."/>
            <person name="Veluchamy A."/>
            <person name="Ward B.J."/>
            <person name="Allen A."/>
            <person name="Barry K."/>
            <person name="Falciatore A."/>
            <person name="Ferrante M."/>
            <person name="Fortunato A.E."/>
            <person name="Gloeckner G."/>
            <person name="Gruber A."/>
            <person name="Hipkin R."/>
            <person name="Janech M."/>
            <person name="Kroth P."/>
            <person name="Leese F."/>
            <person name="Lindquist E."/>
            <person name="Lyon B.R."/>
            <person name="Martin J."/>
            <person name="Mayer C."/>
            <person name="Parker M."/>
            <person name="Quesneville H."/>
            <person name="Raymond J."/>
            <person name="Uhlig C."/>
            <person name="Valentin K.U."/>
            <person name="Worden A.Z."/>
            <person name="Armbrust E.V."/>
            <person name="Bowler C."/>
            <person name="Green B."/>
            <person name="Moulton V."/>
            <person name="Van Oosterhout C."/>
            <person name="Grigoriev I."/>
        </authorList>
    </citation>
    <scope>NUCLEOTIDE SEQUENCE [LARGE SCALE GENOMIC DNA]</scope>
    <source>
        <strain evidence="2 3">CCMP1102</strain>
    </source>
</reference>
<evidence type="ECO:0000313" key="2">
    <source>
        <dbReference type="EMBL" id="OEU16791.1"/>
    </source>
</evidence>
<dbReference type="Proteomes" id="UP000095751">
    <property type="component" value="Unassembled WGS sequence"/>
</dbReference>
<proteinExistence type="predicted"/>
<dbReference type="KEGG" id="fcy:FRACYDRAFT_239384"/>
<feature type="compositionally biased region" description="Low complexity" evidence="1">
    <location>
        <begin position="216"/>
        <end position="234"/>
    </location>
</feature>